<keyword evidence="2" id="KW-1185">Reference proteome</keyword>
<dbReference type="Proteomes" id="UP000428330">
    <property type="component" value="Chromosome"/>
</dbReference>
<gene>
    <name evidence="1" type="ORF">EI983_01175</name>
</gene>
<dbReference type="OrthoDB" id="8481769at2"/>
<dbReference type="InterPro" id="IPR027417">
    <property type="entry name" value="P-loop_NTPase"/>
</dbReference>
<evidence type="ECO:0000313" key="1">
    <source>
        <dbReference type="EMBL" id="QGX96962.1"/>
    </source>
</evidence>
<dbReference type="EMBL" id="CP034348">
    <property type="protein sequence ID" value="QGX96962.1"/>
    <property type="molecule type" value="Genomic_DNA"/>
</dbReference>
<organism evidence="1 2">
    <name type="scientific">Roseovarius faecimaris</name>
    <dbReference type="NCBI Taxonomy" id="2494550"/>
    <lineage>
        <taxon>Bacteria</taxon>
        <taxon>Pseudomonadati</taxon>
        <taxon>Pseudomonadota</taxon>
        <taxon>Alphaproteobacteria</taxon>
        <taxon>Rhodobacterales</taxon>
        <taxon>Roseobacteraceae</taxon>
        <taxon>Roseovarius</taxon>
    </lineage>
</organism>
<dbReference type="RefSeq" id="WP_157705466.1">
    <property type="nucleotide sequence ID" value="NZ_CP034348.1"/>
</dbReference>
<evidence type="ECO:0000313" key="2">
    <source>
        <dbReference type="Proteomes" id="UP000428330"/>
    </source>
</evidence>
<proteinExistence type="predicted"/>
<name>A0A6I6IKZ7_9RHOB</name>
<reference evidence="2" key="1">
    <citation type="submission" date="2018-12" db="EMBL/GenBank/DDBJ databases">
        <title>Complete genome sequence of Roseovarius sp. MME-070.</title>
        <authorList>
            <person name="Nam Y.-D."/>
            <person name="Kang J."/>
            <person name="Chung W.-H."/>
            <person name="Park Y.S."/>
        </authorList>
    </citation>
    <scope>NUCLEOTIDE SEQUENCE [LARGE SCALE GENOMIC DNA]</scope>
    <source>
        <strain evidence="2">MME-070</strain>
    </source>
</reference>
<evidence type="ECO:0008006" key="3">
    <source>
        <dbReference type="Google" id="ProtNLM"/>
    </source>
</evidence>
<dbReference type="KEGG" id="rom:EI983_01175"/>
<dbReference type="SUPFAM" id="SSF52540">
    <property type="entry name" value="P-loop containing nucleoside triphosphate hydrolases"/>
    <property type="match status" value="1"/>
</dbReference>
<dbReference type="AlphaFoldDB" id="A0A6I6IKZ7"/>
<sequence length="312" mass="35886">MAKPDPYVIVHGGVHKTATSYVQSILQRNAGKLKKSGVYYIHHRDTRKEYTYPAQLNGYEKLGMEYRRKYSDDDLKKVSKNFFKKVKAKPGGRIILSDENMPGHCGQCVQAGKLYSRRKVLIPIFAQNIYYPTREVHLAIRNYADFFASAYVEYLRSAKGDGVMGENEMKRAVLSRMPSWTDFIAVVQEAFGDAKLILWRHEDFRALSTRIVGNLCGPDIDPESLVMPKRSRGRPTASHRAVRELLAEMERIGSAAALEKRVEIQEAYPRGPEFPGYDPWTETERAHLTRMYDRDVAEIKRRFDLTFLEPET</sequence>
<accession>A0A6I6IKZ7</accession>
<protein>
    <recommendedName>
        <fullName evidence="3">Sulfotransferase domain-containing protein</fullName>
    </recommendedName>
</protein>